<dbReference type="PROSITE" id="PS00678">
    <property type="entry name" value="WD_REPEATS_1"/>
    <property type="match status" value="1"/>
</dbReference>
<evidence type="ECO:0000256" key="2">
    <source>
        <dbReference type="ARBA" id="ARBA00022574"/>
    </source>
</evidence>
<dbReference type="InterPro" id="IPR036322">
    <property type="entry name" value="WD40_repeat_dom_sf"/>
</dbReference>
<dbReference type="PROSITE" id="PS50082">
    <property type="entry name" value="WD_REPEATS_2"/>
    <property type="match status" value="2"/>
</dbReference>
<name>A0ABY8CGB5_ENCHE</name>
<evidence type="ECO:0000313" key="7">
    <source>
        <dbReference type="EMBL" id="WEL37925.1"/>
    </source>
</evidence>
<organism evidence="7 8">
    <name type="scientific">Encephalitozoon hellem</name>
    <name type="common">Microsporidian parasite</name>
    <dbReference type="NCBI Taxonomy" id="27973"/>
    <lineage>
        <taxon>Eukaryota</taxon>
        <taxon>Fungi</taxon>
        <taxon>Fungi incertae sedis</taxon>
        <taxon>Microsporidia</taxon>
        <taxon>Unikaryonidae</taxon>
        <taxon>Encephalitozoon</taxon>
    </lineage>
</organism>
<dbReference type="PANTHER" id="PTHR10253">
    <property type="entry name" value="POLYCOMB PROTEIN"/>
    <property type="match status" value="1"/>
</dbReference>
<accession>A0ABY8CGB5</accession>
<dbReference type="InterPro" id="IPR015943">
    <property type="entry name" value="WD40/YVTN_repeat-like_dom_sf"/>
</dbReference>
<dbReference type="SMART" id="SM00320">
    <property type="entry name" value="WD40"/>
    <property type="match status" value="2"/>
</dbReference>
<reference evidence="7 8" key="1">
    <citation type="submission" date="2023-02" db="EMBL/GenBank/DDBJ databases">
        <title>Encephalitozoon hellem ATCC 50451 complete genome.</title>
        <authorList>
            <person name="Mascarenhas dos Santos A.C."/>
            <person name="Julian A.T."/>
            <person name="Pombert J.-F."/>
        </authorList>
    </citation>
    <scope>NUCLEOTIDE SEQUENCE [LARGE SCALE GENOMIC DNA]</scope>
    <source>
        <strain evidence="7 8">ATCC 50451</strain>
    </source>
</reference>
<feature type="repeat" description="WD" evidence="6">
    <location>
        <begin position="93"/>
        <end position="126"/>
    </location>
</feature>
<keyword evidence="3" id="KW-0677">Repeat</keyword>
<evidence type="ECO:0000256" key="1">
    <source>
        <dbReference type="ARBA" id="ARBA00008075"/>
    </source>
</evidence>
<dbReference type="Pfam" id="PF00400">
    <property type="entry name" value="WD40"/>
    <property type="match status" value="2"/>
</dbReference>
<evidence type="ECO:0000256" key="3">
    <source>
        <dbReference type="ARBA" id="ARBA00022737"/>
    </source>
</evidence>
<keyword evidence="8" id="KW-1185">Reference proteome</keyword>
<dbReference type="InterPro" id="IPR001680">
    <property type="entry name" value="WD40_rpt"/>
</dbReference>
<evidence type="ECO:0000313" key="8">
    <source>
        <dbReference type="Proteomes" id="UP001217963"/>
    </source>
</evidence>
<gene>
    <name evidence="7" type="ORF">PFJ87_01g01790</name>
</gene>
<keyword evidence="4" id="KW-0805">Transcription regulation</keyword>
<dbReference type="InterPro" id="IPR019775">
    <property type="entry name" value="WD40_repeat_CS"/>
</dbReference>
<keyword evidence="2 6" id="KW-0853">WD repeat</keyword>
<sequence length="311" mass="34985">MSSVIEIPNACFESMSSYGKCRIVSLVGKRTSAIISYGDDLKIAQRVLDEHPDEEFQCSEFFMAGNDVLLALGGRLGIIKIINLSKGAFIGHIRAHGGCISSIKRYGNEYLLSCSEDTTIKMWNVSGLTCVCIFGGYSGHKDYVLSIDVSSDMKYLASCGTDCSIKIWRIPSNLNKLECISPIYSSTDICKFPIECVRFYRELLIFYSGERKIHAVSLKYEEAKSSVEVVLAGEIVLKRRLFRKFDISGDILVALMEPHDIVMFDMNNIGFISHPKILESIKKEKIQDFCVVENRMFVLFENTHLMAIDLT</sequence>
<feature type="repeat" description="WD" evidence="6">
    <location>
        <begin position="137"/>
        <end position="170"/>
    </location>
</feature>
<dbReference type="SUPFAM" id="SSF50978">
    <property type="entry name" value="WD40 repeat-like"/>
    <property type="match status" value="1"/>
</dbReference>
<protein>
    <submittedName>
        <fullName evidence="7">WD40 domain-containing protein</fullName>
    </submittedName>
</protein>
<dbReference type="EMBL" id="CP119062">
    <property type="protein sequence ID" value="WEL37925.1"/>
    <property type="molecule type" value="Genomic_DNA"/>
</dbReference>
<dbReference type="Proteomes" id="UP001217963">
    <property type="component" value="Chromosome I"/>
</dbReference>
<evidence type="ECO:0000256" key="6">
    <source>
        <dbReference type="PROSITE-ProRule" id="PRU00221"/>
    </source>
</evidence>
<dbReference type="PROSITE" id="PS50294">
    <property type="entry name" value="WD_REPEATS_REGION"/>
    <property type="match status" value="1"/>
</dbReference>
<keyword evidence="5" id="KW-0804">Transcription</keyword>
<dbReference type="Gene3D" id="2.130.10.10">
    <property type="entry name" value="YVTN repeat-like/Quinoprotein amine dehydrogenase"/>
    <property type="match status" value="1"/>
</dbReference>
<dbReference type="InterPro" id="IPR051243">
    <property type="entry name" value="PcG_WD-repeat"/>
</dbReference>
<evidence type="ECO:0000256" key="5">
    <source>
        <dbReference type="ARBA" id="ARBA00023163"/>
    </source>
</evidence>
<evidence type="ECO:0000256" key="4">
    <source>
        <dbReference type="ARBA" id="ARBA00023015"/>
    </source>
</evidence>
<comment type="similarity">
    <text evidence="1">Belongs to the WD repeat ESC family.</text>
</comment>
<proteinExistence type="inferred from homology"/>